<comment type="catalytic activity">
    <reaction evidence="12">
        <text>L-threonyl-[protein] + ATP = O-phospho-L-threonyl-[protein] + ADP + H(+)</text>
        <dbReference type="Rhea" id="RHEA:46608"/>
        <dbReference type="Rhea" id="RHEA-COMP:11060"/>
        <dbReference type="Rhea" id="RHEA-COMP:11605"/>
        <dbReference type="ChEBI" id="CHEBI:15378"/>
        <dbReference type="ChEBI" id="CHEBI:30013"/>
        <dbReference type="ChEBI" id="CHEBI:30616"/>
        <dbReference type="ChEBI" id="CHEBI:61977"/>
        <dbReference type="ChEBI" id="CHEBI:456216"/>
        <dbReference type="EC" id="2.7.11.1"/>
    </reaction>
</comment>
<accession>D1A6D2</accession>
<evidence type="ECO:0000256" key="7">
    <source>
        <dbReference type="ARBA" id="ARBA00022741"/>
    </source>
</evidence>
<evidence type="ECO:0000256" key="8">
    <source>
        <dbReference type="ARBA" id="ARBA00022777"/>
    </source>
</evidence>
<dbReference type="GO" id="GO:0005524">
    <property type="term" value="F:ATP binding"/>
    <property type="evidence" value="ECO:0007669"/>
    <property type="project" value="UniProtKB-UniRule"/>
</dbReference>
<feature type="compositionally biased region" description="Pro residues" evidence="15">
    <location>
        <begin position="290"/>
        <end position="312"/>
    </location>
</feature>
<dbReference type="GO" id="GO:0005886">
    <property type="term" value="C:plasma membrane"/>
    <property type="evidence" value="ECO:0007669"/>
    <property type="project" value="UniProtKB-SubCell"/>
</dbReference>
<dbReference type="CDD" id="cd14014">
    <property type="entry name" value="STKc_PknB_like"/>
    <property type="match status" value="1"/>
</dbReference>
<keyword evidence="19" id="KW-1185">Reference proteome</keyword>
<evidence type="ECO:0000256" key="4">
    <source>
        <dbReference type="ARBA" id="ARBA00022527"/>
    </source>
</evidence>
<comment type="catalytic activity">
    <reaction evidence="13">
        <text>L-seryl-[protein] + ATP = O-phospho-L-seryl-[protein] + ADP + H(+)</text>
        <dbReference type="Rhea" id="RHEA:17989"/>
        <dbReference type="Rhea" id="RHEA-COMP:9863"/>
        <dbReference type="Rhea" id="RHEA-COMP:11604"/>
        <dbReference type="ChEBI" id="CHEBI:15378"/>
        <dbReference type="ChEBI" id="CHEBI:29999"/>
        <dbReference type="ChEBI" id="CHEBI:30616"/>
        <dbReference type="ChEBI" id="CHEBI:83421"/>
        <dbReference type="ChEBI" id="CHEBI:456216"/>
        <dbReference type="EC" id="2.7.11.1"/>
    </reaction>
</comment>
<feature type="compositionally biased region" description="Pro residues" evidence="15">
    <location>
        <begin position="320"/>
        <end position="330"/>
    </location>
</feature>
<evidence type="ECO:0000313" key="18">
    <source>
        <dbReference type="EMBL" id="ACZ00231.1"/>
    </source>
</evidence>
<evidence type="ECO:0000256" key="5">
    <source>
        <dbReference type="ARBA" id="ARBA00022679"/>
    </source>
</evidence>
<feature type="transmembrane region" description="Helical" evidence="16">
    <location>
        <begin position="505"/>
        <end position="525"/>
    </location>
</feature>
<evidence type="ECO:0000256" key="1">
    <source>
        <dbReference type="ARBA" id="ARBA00004651"/>
    </source>
</evidence>
<evidence type="ECO:0000256" key="15">
    <source>
        <dbReference type="SAM" id="MobiDB-lite"/>
    </source>
</evidence>
<dbReference type="FunFam" id="1.10.510.10:FF:000021">
    <property type="entry name" value="Serine/threonine protein kinase"/>
    <property type="match status" value="1"/>
</dbReference>
<dbReference type="PANTHER" id="PTHR43289:SF6">
    <property type="entry name" value="SERINE_THREONINE-PROTEIN KINASE NEKL-3"/>
    <property type="match status" value="1"/>
</dbReference>
<name>D1A6D2_THECD</name>
<evidence type="ECO:0000256" key="16">
    <source>
        <dbReference type="SAM" id="Phobius"/>
    </source>
</evidence>
<dbReference type="OrthoDB" id="9762169at2"/>
<gene>
    <name evidence="18" type="ordered locus">Tcur_4709</name>
</gene>
<dbReference type="InterPro" id="IPR000719">
    <property type="entry name" value="Prot_kinase_dom"/>
</dbReference>
<feature type="transmembrane region" description="Helical" evidence="16">
    <location>
        <begin position="381"/>
        <end position="400"/>
    </location>
</feature>
<reference evidence="18 19" key="1">
    <citation type="journal article" date="2011" name="Stand. Genomic Sci.">
        <title>Complete genome sequence of Thermomonospora curvata type strain (B9).</title>
        <authorList>
            <person name="Chertkov O."/>
            <person name="Sikorski J."/>
            <person name="Nolan M."/>
            <person name="Lapidus A."/>
            <person name="Lucas S."/>
            <person name="Del Rio T.G."/>
            <person name="Tice H."/>
            <person name="Cheng J.F."/>
            <person name="Goodwin L."/>
            <person name="Pitluck S."/>
            <person name="Liolios K."/>
            <person name="Ivanova N."/>
            <person name="Mavromatis K."/>
            <person name="Mikhailova N."/>
            <person name="Ovchinnikova G."/>
            <person name="Pati A."/>
            <person name="Chen A."/>
            <person name="Palaniappan K."/>
            <person name="Djao O.D."/>
            <person name="Land M."/>
            <person name="Hauser L."/>
            <person name="Chang Y.J."/>
            <person name="Jeffries C.D."/>
            <person name="Brettin T."/>
            <person name="Han C."/>
            <person name="Detter J.C."/>
            <person name="Rohde M."/>
            <person name="Goker M."/>
            <person name="Woyke T."/>
            <person name="Bristow J."/>
            <person name="Eisen J.A."/>
            <person name="Markowitz V."/>
            <person name="Hugenholtz P."/>
            <person name="Klenk H.P."/>
            <person name="Kyrpides N.C."/>
        </authorList>
    </citation>
    <scope>NUCLEOTIDE SEQUENCE [LARGE SCALE GENOMIC DNA]</scope>
    <source>
        <strain evidence="19">ATCC 19995 / DSM 43183 / JCM 3096 / KCTC 9072 / NBRC 15933 / NCIMB 10081 / Henssen B9</strain>
    </source>
</reference>
<proteinExistence type="predicted"/>
<dbReference type="InterPro" id="IPR011009">
    <property type="entry name" value="Kinase-like_dom_sf"/>
</dbReference>
<keyword evidence="9 14" id="KW-0067">ATP-binding</keyword>
<evidence type="ECO:0000256" key="3">
    <source>
        <dbReference type="ARBA" id="ARBA00022475"/>
    </source>
</evidence>
<dbReference type="PROSITE" id="PS00107">
    <property type="entry name" value="PROTEIN_KINASE_ATP"/>
    <property type="match status" value="1"/>
</dbReference>
<keyword evidence="4 18" id="KW-0723">Serine/threonine-protein kinase</keyword>
<dbReference type="SMART" id="SM00220">
    <property type="entry name" value="S_TKc"/>
    <property type="match status" value="1"/>
</dbReference>
<dbReference type="Proteomes" id="UP000001918">
    <property type="component" value="Chromosome"/>
</dbReference>
<evidence type="ECO:0000259" key="17">
    <source>
        <dbReference type="PROSITE" id="PS50011"/>
    </source>
</evidence>
<evidence type="ECO:0000256" key="6">
    <source>
        <dbReference type="ARBA" id="ARBA00022692"/>
    </source>
</evidence>
<dbReference type="GO" id="GO:0004674">
    <property type="term" value="F:protein serine/threonine kinase activity"/>
    <property type="evidence" value="ECO:0007669"/>
    <property type="project" value="UniProtKB-KW"/>
</dbReference>
<organism evidence="18 19">
    <name type="scientific">Thermomonospora curvata (strain ATCC 19995 / DSM 43183 / JCM 3096 / KCTC 9072 / NBRC 15933 / NCIMB 10081 / Henssen B9)</name>
    <dbReference type="NCBI Taxonomy" id="471852"/>
    <lineage>
        <taxon>Bacteria</taxon>
        <taxon>Bacillati</taxon>
        <taxon>Actinomycetota</taxon>
        <taxon>Actinomycetes</taxon>
        <taxon>Streptosporangiales</taxon>
        <taxon>Thermomonosporaceae</taxon>
        <taxon>Thermomonospora</taxon>
    </lineage>
</organism>
<dbReference type="eggNOG" id="COG0515">
    <property type="taxonomic scope" value="Bacteria"/>
</dbReference>
<dbReference type="HOGENOM" id="CLU_489094_0_0_11"/>
<dbReference type="Pfam" id="PF13491">
    <property type="entry name" value="FtsK_4TM"/>
    <property type="match status" value="1"/>
</dbReference>
<evidence type="ECO:0000256" key="2">
    <source>
        <dbReference type="ARBA" id="ARBA00012513"/>
    </source>
</evidence>
<keyword evidence="8 18" id="KW-0418">Kinase</keyword>
<keyword evidence="5" id="KW-0808">Transferase</keyword>
<keyword evidence="7 14" id="KW-0547">Nucleotide-binding</keyword>
<feature type="transmembrane region" description="Helical" evidence="16">
    <location>
        <begin position="448"/>
        <end position="467"/>
    </location>
</feature>
<feature type="transmembrane region" description="Helical" evidence="16">
    <location>
        <begin position="412"/>
        <end position="436"/>
    </location>
</feature>
<dbReference type="FunFam" id="3.30.200.20:FF:000035">
    <property type="entry name" value="Serine/threonine protein kinase Stk1"/>
    <property type="match status" value="1"/>
</dbReference>
<dbReference type="STRING" id="471852.Tcur_4709"/>
<dbReference type="EC" id="2.7.11.1" evidence="2"/>
<feature type="region of interest" description="Disordered" evidence="15">
    <location>
        <begin position="275"/>
        <end position="334"/>
    </location>
</feature>
<dbReference type="Pfam" id="PF00069">
    <property type="entry name" value="Pkinase"/>
    <property type="match status" value="1"/>
</dbReference>
<evidence type="ECO:0000256" key="9">
    <source>
        <dbReference type="ARBA" id="ARBA00022840"/>
    </source>
</evidence>
<evidence type="ECO:0000256" key="10">
    <source>
        <dbReference type="ARBA" id="ARBA00022989"/>
    </source>
</evidence>
<keyword evidence="6 16" id="KW-0812">Transmembrane</keyword>
<feature type="binding site" evidence="14">
    <location>
        <position position="40"/>
    </location>
    <ligand>
        <name>ATP</name>
        <dbReference type="ChEBI" id="CHEBI:30616"/>
    </ligand>
</feature>
<dbReference type="Gene3D" id="1.10.510.10">
    <property type="entry name" value="Transferase(Phosphotransferase) domain 1"/>
    <property type="match status" value="1"/>
</dbReference>
<dbReference type="PANTHER" id="PTHR43289">
    <property type="entry name" value="MITOGEN-ACTIVATED PROTEIN KINASE KINASE KINASE 20-RELATED"/>
    <property type="match status" value="1"/>
</dbReference>
<dbReference type="AlphaFoldDB" id="D1A6D2"/>
<keyword evidence="3" id="KW-1003">Cell membrane</keyword>
<keyword evidence="10 16" id="KW-1133">Transmembrane helix</keyword>
<evidence type="ECO:0000256" key="13">
    <source>
        <dbReference type="ARBA" id="ARBA00048679"/>
    </source>
</evidence>
<evidence type="ECO:0000313" key="19">
    <source>
        <dbReference type="Proteomes" id="UP000001918"/>
    </source>
</evidence>
<protein>
    <recommendedName>
        <fullName evidence="2">non-specific serine/threonine protein kinase</fullName>
        <ecNumber evidence="2">2.7.11.1</ecNumber>
    </recommendedName>
</protein>
<dbReference type="InterPro" id="IPR017441">
    <property type="entry name" value="Protein_kinase_ATP_BS"/>
</dbReference>
<dbReference type="Gene3D" id="3.30.200.20">
    <property type="entry name" value="Phosphorylase Kinase, domain 1"/>
    <property type="match status" value="1"/>
</dbReference>
<dbReference type="RefSeq" id="WP_012855012.1">
    <property type="nucleotide sequence ID" value="NC_013510.1"/>
</dbReference>
<dbReference type="KEGG" id="tcu:Tcur_4709"/>
<evidence type="ECO:0000256" key="14">
    <source>
        <dbReference type="PROSITE-ProRule" id="PRU10141"/>
    </source>
</evidence>
<comment type="subcellular location">
    <subcellularLocation>
        <location evidence="1">Cell membrane</location>
        <topology evidence="1">Multi-pass membrane protein</topology>
    </subcellularLocation>
</comment>
<dbReference type="PROSITE" id="PS50011">
    <property type="entry name" value="PROTEIN_KINASE_DOM"/>
    <property type="match status" value="1"/>
</dbReference>
<keyword evidence="11 16" id="KW-0472">Membrane</keyword>
<evidence type="ECO:0000256" key="12">
    <source>
        <dbReference type="ARBA" id="ARBA00047899"/>
    </source>
</evidence>
<dbReference type="EMBL" id="CP001738">
    <property type="protein sequence ID" value="ACZ00231.1"/>
    <property type="molecule type" value="Genomic_DNA"/>
</dbReference>
<sequence>MEPGALLDGKYRLVRRLGQGGMGEVWAAEDLSLNRQVAVKIVLSNLGTNQEVIARLRREAQAAASLQHPGITVVHAMGEHEGHPFVVMELLNGRDFMAILEANPNGIPVAHAVSLAAQVADALAYAHRNGVVHRDIKPANLMELTDGRVKICDFGIARFADAAPDLTPMGMILGTPPYTAPEQYRGGPVDGRSDLYSFGCTLYALLTGRPPFTGPSIAAFMNQHLHEPPPRPSELRPDIPAELENLVLGMLAKDPADRPSMEEVLARLNALNSPAPAPPAAPAATLPFAPDAPPPFPQADPAVLPPVGPPPAAVHQAPLSPLPPPSPPSPAAQALNEAVNRLRSSRAPVRAWRAVASAAGWLLRAPGGAGRDLDPALRRDGLGLVLLIAALTCGGLLWSQTELTVTTKTADFLRGVFGVCAYVLPVLLFLLAARIFRSPERREANARIVSGSVVTSLAVLGVIHISAETPNPLKTDDLEPIRDAGGVVGWMVGAPLEAALTPWGAIPLLLVLGGLGLLIATATPLNELPERIGRLLGLLTSDRDRTPEGQRQGPANS</sequence>
<feature type="domain" description="Protein kinase" evidence="17">
    <location>
        <begin position="11"/>
        <end position="271"/>
    </location>
</feature>
<dbReference type="SUPFAM" id="SSF56112">
    <property type="entry name" value="Protein kinase-like (PK-like)"/>
    <property type="match status" value="1"/>
</dbReference>
<dbReference type="InterPro" id="IPR025199">
    <property type="entry name" value="FtsK_4TM"/>
</dbReference>
<dbReference type="GO" id="GO:0045717">
    <property type="term" value="P:negative regulation of fatty acid biosynthetic process"/>
    <property type="evidence" value="ECO:0007669"/>
    <property type="project" value="UniProtKB-ARBA"/>
</dbReference>
<evidence type="ECO:0000256" key="11">
    <source>
        <dbReference type="ARBA" id="ARBA00023136"/>
    </source>
</evidence>